<name>A0A3M3WE23_PSEAP</name>
<evidence type="ECO:0000313" key="2">
    <source>
        <dbReference type="Proteomes" id="UP000274541"/>
    </source>
</evidence>
<dbReference type="AlphaFoldDB" id="A0A3M3WE23"/>
<comment type="caution">
    <text evidence="1">The sequence shown here is derived from an EMBL/GenBank/DDBJ whole genome shotgun (WGS) entry which is preliminary data.</text>
</comment>
<dbReference type="Pfam" id="PF03692">
    <property type="entry name" value="CxxCxxCC"/>
    <property type="match status" value="1"/>
</dbReference>
<dbReference type="Proteomes" id="UP000274541">
    <property type="component" value="Unassembled WGS sequence"/>
</dbReference>
<proteinExistence type="predicted"/>
<gene>
    <name evidence="1" type="ORF">ALQ37_100368</name>
</gene>
<dbReference type="InterPro" id="IPR005358">
    <property type="entry name" value="Puta_zinc/iron-chelating_dom"/>
</dbReference>
<dbReference type="EMBL" id="RBPX01000416">
    <property type="protein sequence ID" value="RMO55920.1"/>
    <property type="molecule type" value="Genomic_DNA"/>
</dbReference>
<sequence length="192" mass="20266">MAGTVVGGAGHHAQSLPGLDSEAAMARSRAGRYWRPDVVLCRLATGTGPSSPRSVARHAGAGPGLGGCISPAAMAGSPRRQTLGRTALNATLIPLAEIHGEEPAVTCSTCAACCCQLEVMLITDTGVPERYIDTDEWGGEVMLRLDDGWCAALDRNTMMCTIYEKRPLICREFEAGAEDCLNERKGIATAYL</sequence>
<evidence type="ECO:0000313" key="1">
    <source>
        <dbReference type="EMBL" id="RMO55920.1"/>
    </source>
</evidence>
<protein>
    <submittedName>
        <fullName evidence="1">Fe-S-oxidoreductase</fullName>
    </submittedName>
</protein>
<accession>A0A3M3WE23</accession>
<organism evidence="1 2">
    <name type="scientific">Pseudomonas syringae pv. aptata</name>
    <dbReference type="NCBI Taxonomy" id="83167"/>
    <lineage>
        <taxon>Bacteria</taxon>
        <taxon>Pseudomonadati</taxon>
        <taxon>Pseudomonadota</taxon>
        <taxon>Gammaproteobacteria</taxon>
        <taxon>Pseudomonadales</taxon>
        <taxon>Pseudomonadaceae</taxon>
        <taxon>Pseudomonas</taxon>
        <taxon>Pseudomonas syringae</taxon>
    </lineage>
</organism>
<reference evidence="1 2" key="1">
    <citation type="submission" date="2018-08" db="EMBL/GenBank/DDBJ databases">
        <title>Recombination of ecologically and evolutionarily significant loci maintains genetic cohesion in the Pseudomonas syringae species complex.</title>
        <authorList>
            <person name="Dillon M."/>
            <person name="Thakur S."/>
            <person name="Almeida R.N.D."/>
            <person name="Weir B.S."/>
            <person name="Guttman D.S."/>
        </authorList>
    </citation>
    <scope>NUCLEOTIDE SEQUENCE [LARGE SCALE GENOMIC DNA]</scope>
    <source>
        <strain evidence="1 2">ICMP 4388</strain>
    </source>
</reference>